<sequence length="160" mass="17881">MCLRYSLAPILLVAAVQPAVAKETVEDPVLAPVMRFQKAFNAAQEAMPTDVFLPNTVVADGFAPFLWNSKEGLGAWYGILRGTNDAERKTFVSNKYNLTIKAAVARRIDGDTAYLVFPAINRWTEAGKPRFERAYWLITEQRTSDGWRISSHSWAIVSAK</sequence>
<accession>A0A9X1IPR4</accession>
<evidence type="ECO:0000256" key="1">
    <source>
        <dbReference type="SAM" id="SignalP"/>
    </source>
</evidence>
<comment type="caution">
    <text evidence="2">The sequence shown here is derived from an EMBL/GenBank/DDBJ whole genome shotgun (WGS) entry which is preliminary data.</text>
</comment>
<gene>
    <name evidence="2" type="ORF">KK488_03640</name>
</gene>
<dbReference type="AlphaFoldDB" id="A0A9X1IPR4"/>
<organism evidence="2 3">
    <name type="scientific">Sphingobium nicotianae</name>
    <dbReference type="NCBI Taxonomy" id="2782607"/>
    <lineage>
        <taxon>Bacteria</taxon>
        <taxon>Pseudomonadati</taxon>
        <taxon>Pseudomonadota</taxon>
        <taxon>Alphaproteobacteria</taxon>
        <taxon>Sphingomonadales</taxon>
        <taxon>Sphingomonadaceae</taxon>
        <taxon>Sphingobium</taxon>
    </lineage>
</organism>
<name>A0A9X1IPR4_9SPHN</name>
<dbReference type="Gene3D" id="3.10.450.50">
    <property type="match status" value="1"/>
</dbReference>
<feature type="chain" id="PRO_5040997071" description="DUF4440 domain-containing protein" evidence="1">
    <location>
        <begin position="22"/>
        <end position="160"/>
    </location>
</feature>
<evidence type="ECO:0000313" key="2">
    <source>
        <dbReference type="EMBL" id="MBT2186030.1"/>
    </source>
</evidence>
<dbReference type="InterPro" id="IPR032710">
    <property type="entry name" value="NTF2-like_dom_sf"/>
</dbReference>
<dbReference type="SUPFAM" id="SSF54427">
    <property type="entry name" value="NTF2-like"/>
    <property type="match status" value="1"/>
</dbReference>
<protein>
    <recommendedName>
        <fullName evidence="4">DUF4440 domain-containing protein</fullName>
    </recommendedName>
</protein>
<proteinExistence type="predicted"/>
<dbReference type="EMBL" id="JAHGAW010000002">
    <property type="protein sequence ID" value="MBT2186030.1"/>
    <property type="molecule type" value="Genomic_DNA"/>
</dbReference>
<evidence type="ECO:0008006" key="4">
    <source>
        <dbReference type="Google" id="ProtNLM"/>
    </source>
</evidence>
<feature type="signal peptide" evidence="1">
    <location>
        <begin position="1"/>
        <end position="21"/>
    </location>
</feature>
<reference evidence="2" key="1">
    <citation type="submission" date="2021-05" db="EMBL/GenBank/DDBJ databases">
        <title>Genome of Sphingobium sp. strain.</title>
        <authorList>
            <person name="Fan R."/>
        </authorList>
    </citation>
    <scope>NUCLEOTIDE SEQUENCE</scope>
    <source>
        <strain evidence="2">H33</strain>
    </source>
</reference>
<keyword evidence="1" id="KW-0732">Signal</keyword>
<evidence type="ECO:0000313" key="3">
    <source>
        <dbReference type="Proteomes" id="UP001138757"/>
    </source>
</evidence>
<dbReference type="Proteomes" id="UP001138757">
    <property type="component" value="Unassembled WGS sequence"/>
</dbReference>
<dbReference type="RefSeq" id="WP_214621775.1">
    <property type="nucleotide sequence ID" value="NZ_JAHGAW010000002.1"/>
</dbReference>
<keyword evidence="3" id="KW-1185">Reference proteome</keyword>